<dbReference type="InterPro" id="IPR002110">
    <property type="entry name" value="Ankyrin_rpt"/>
</dbReference>
<dbReference type="HOGENOM" id="CLU_014359_0_0_1"/>
<dbReference type="PhylomeDB" id="M1W2D7"/>
<dbReference type="AlphaFoldDB" id="M1W2D7"/>
<dbReference type="STRING" id="1111077.M1W2D7"/>
<evidence type="ECO:0000256" key="1">
    <source>
        <dbReference type="ARBA" id="ARBA00022737"/>
    </source>
</evidence>
<dbReference type="PANTHER" id="PTHR24198">
    <property type="entry name" value="ANKYRIN REPEAT AND PROTEIN KINASE DOMAIN-CONTAINING PROTEIN"/>
    <property type="match status" value="1"/>
</dbReference>
<dbReference type="CDD" id="cd09917">
    <property type="entry name" value="F-box_SF"/>
    <property type="match status" value="1"/>
</dbReference>
<dbReference type="Pfam" id="PF12937">
    <property type="entry name" value="F-box-like"/>
    <property type="match status" value="1"/>
</dbReference>
<keyword evidence="6" id="KW-1185">Reference proteome</keyword>
<keyword evidence="1" id="KW-0677">Repeat</keyword>
<evidence type="ECO:0000313" key="6">
    <source>
        <dbReference type="Proteomes" id="UP000016801"/>
    </source>
</evidence>
<dbReference type="InterPro" id="IPR036047">
    <property type="entry name" value="F-box-like_dom_sf"/>
</dbReference>
<dbReference type="VEuPathDB" id="FungiDB:CPUR_05641"/>
<dbReference type="SUPFAM" id="SSF81383">
    <property type="entry name" value="F-box domain"/>
    <property type="match status" value="1"/>
</dbReference>
<dbReference type="EMBL" id="CAGA01000034">
    <property type="protein sequence ID" value="CCE31786.1"/>
    <property type="molecule type" value="Genomic_DNA"/>
</dbReference>
<feature type="domain" description="F-box" evidence="4">
    <location>
        <begin position="25"/>
        <end position="66"/>
    </location>
</feature>
<dbReference type="OrthoDB" id="20872at2759"/>
<organism evidence="5 6">
    <name type="scientific">Claviceps purpurea (strain 20.1)</name>
    <name type="common">Ergot fungus</name>
    <name type="synonym">Sphacelia segetum</name>
    <dbReference type="NCBI Taxonomy" id="1111077"/>
    <lineage>
        <taxon>Eukaryota</taxon>
        <taxon>Fungi</taxon>
        <taxon>Dikarya</taxon>
        <taxon>Ascomycota</taxon>
        <taxon>Pezizomycotina</taxon>
        <taxon>Sordariomycetes</taxon>
        <taxon>Hypocreomycetidae</taxon>
        <taxon>Hypocreales</taxon>
        <taxon>Clavicipitaceae</taxon>
        <taxon>Claviceps</taxon>
    </lineage>
</organism>
<name>M1W2D7_CLAP2</name>
<feature type="repeat" description="ANK" evidence="3">
    <location>
        <begin position="129"/>
        <end position="161"/>
    </location>
</feature>
<dbReference type="Gene3D" id="1.25.40.20">
    <property type="entry name" value="Ankyrin repeat-containing domain"/>
    <property type="match status" value="1"/>
</dbReference>
<evidence type="ECO:0000313" key="5">
    <source>
        <dbReference type="EMBL" id="CCE31786.1"/>
    </source>
</evidence>
<dbReference type="PROSITE" id="PS50297">
    <property type="entry name" value="ANK_REP_REGION"/>
    <property type="match status" value="1"/>
</dbReference>
<evidence type="ECO:0000259" key="4">
    <source>
        <dbReference type="Pfam" id="PF12937"/>
    </source>
</evidence>
<dbReference type="Proteomes" id="UP000016801">
    <property type="component" value="Unassembled WGS sequence"/>
</dbReference>
<dbReference type="InterPro" id="IPR001810">
    <property type="entry name" value="F-box_dom"/>
</dbReference>
<evidence type="ECO:0000256" key="2">
    <source>
        <dbReference type="ARBA" id="ARBA00023043"/>
    </source>
</evidence>
<sequence length="552" mass="63399">MDSAAPEASLTARRRDTDESRCPMALLPPETKIQIMSYISTQQSLSRLGQSCRAWYGPATEELYTRDAKEHTSFAIKWMAAHAVDEQTTASAIRTLEISRRWGGQINAVKWLLSQSKRERLNEDQIMYNTATALHFAVLLGNMRLTKTLLDMEASLTISCSPMLWRKMGSKQHFRLECFPHELKGCYVVRAFPIFLAFLQSDPDMCKLLIAHGAGREAMILDPNTNPKVMSILHFAAADRTTDYRQWQCLFDSFRDYIDEPCPTGTQSTPLHIALKSGCTQGMQVAVEAGADKEARNASSHTPLCVGFLEIPHDKHANSIMFAERTMCLQKFVELGASVDPEGESMLVLAVQYYASYYFHEPIMWYLISFLLEHDADIEGTSRLRKSNVVNEIIKCIIHYKHDPPTQELLKKLLSDLIDRGLNLAIPALRFLSPLCYVLHRGNAEPEWLLDFLCEKGATIHERELNPAFLRWCEIPRFWRTNQYNAWWQHQGQEDEIFQLWCEHPYNAWWWQHAKHISPDTVKGAYERASEENRQLYDILTHLPLSTPLDSL</sequence>
<dbReference type="SUPFAM" id="SSF48403">
    <property type="entry name" value="Ankyrin repeat"/>
    <property type="match status" value="1"/>
</dbReference>
<dbReference type="SMART" id="SM00248">
    <property type="entry name" value="ANK"/>
    <property type="match status" value="4"/>
</dbReference>
<evidence type="ECO:0000256" key="3">
    <source>
        <dbReference type="PROSITE-ProRule" id="PRU00023"/>
    </source>
</evidence>
<dbReference type="PROSITE" id="PS50088">
    <property type="entry name" value="ANK_REPEAT"/>
    <property type="match status" value="2"/>
</dbReference>
<keyword evidence="2 3" id="KW-0040">ANK repeat</keyword>
<dbReference type="PANTHER" id="PTHR24198:SF165">
    <property type="entry name" value="ANKYRIN REPEAT-CONTAINING PROTEIN-RELATED"/>
    <property type="match status" value="1"/>
</dbReference>
<reference evidence="5 6" key="1">
    <citation type="journal article" date="2013" name="PLoS Genet.">
        <title>Plant-symbiotic fungi as chemical engineers: Multi-genome analysis of the Clavicipitaceae reveals dynamics of alkaloid loci.</title>
        <authorList>
            <person name="Schardl C.L."/>
            <person name="Young C.A."/>
            <person name="Hesse U."/>
            <person name="Amyotte S.G."/>
            <person name="Andreeva K."/>
            <person name="Calie P.J."/>
            <person name="Fleetwood D.J."/>
            <person name="Haws D.C."/>
            <person name="Moore N."/>
            <person name="Oeser B."/>
            <person name="Panaccione D.G."/>
            <person name="Schweri K.K."/>
            <person name="Voisey C.R."/>
            <person name="Farman M.L."/>
            <person name="Jaromczyk J.W."/>
            <person name="Roe B.A."/>
            <person name="O'Sullivan D.M."/>
            <person name="Scott B."/>
            <person name="Tudzynski P."/>
            <person name="An Z."/>
            <person name="Arnaoudova E.G."/>
            <person name="Bullock C.T."/>
            <person name="Charlton N.D."/>
            <person name="Chen L."/>
            <person name="Cox M."/>
            <person name="Dinkins R.D."/>
            <person name="Florea S."/>
            <person name="Glenn A.E."/>
            <person name="Gordon A."/>
            <person name="Gueldener U."/>
            <person name="Harris D.R."/>
            <person name="Hollin W."/>
            <person name="Jaromczyk J."/>
            <person name="Johnson R.D."/>
            <person name="Khan A.K."/>
            <person name="Leistner E."/>
            <person name="Leuchtmann A."/>
            <person name="Li C."/>
            <person name="Liu J."/>
            <person name="Liu J."/>
            <person name="Liu M."/>
            <person name="Mace W."/>
            <person name="Machado C."/>
            <person name="Nagabhyru P."/>
            <person name="Pan J."/>
            <person name="Schmid J."/>
            <person name="Sugawara K."/>
            <person name="Steiner U."/>
            <person name="Takach J.E."/>
            <person name="Tanaka E."/>
            <person name="Webb J.S."/>
            <person name="Wilson E.V."/>
            <person name="Wiseman J.L."/>
            <person name="Yoshida R."/>
            <person name="Zeng Z."/>
        </authorList>
    </citation>
    <scope>NUCLEOTIDE SEQUENCE [LARGE SCALE GENOMIC DNA]</scope>
    <source>
        <strain evidence="5 6">20.1</strain>
    </source>
</reference>
<proteinExistence type="predicted"/>
<dbReference type="InterPro" id="IPR036770">
    <property type="entry name" value="Ankyrin_rpt-contain_sf"/>
</dbReference>
<gene>
    <name evidence="5" type="ORF">CPUR_05641</name>
</gene>
<protein>
    <recommendedName>
        <fullName evidence="4">F-box domain-containing protein</fullName>
    </recommendedName>
</protein>
<accession>M1W2D7</accession>
<feature type="repeat" description="ANK" evidence="3">
    <location>
        <begin position="266"/>
        <end position="298"/>
    </location>
</feature>
<comment type="caution">
    <text evidence="5">The sequence shown here is derived from an EMBL/GenBank/DDBJ whole genome shotgun (WGS) entry which is preliminary data.</text>
</comment>